<sequence length="358" mass="42217">MLGTGLEQLPLVLLPEDALEPRGHLYWCAKCKLPIVHQEFSWEFDGVYDDHLLWEFSNSLCPISLNCFDPFFELTVLFIYAHETLASAMVKPADWHGIPDTVQRRAIRHEVWEAGYHREQNPDLVPSYTPYLTIPPAGVNFSHCVEEDDPSKWQDQPLRGTFDDWYFCEYYFSPYEHYEDSIAFNLWNPQIVELCHFWHEFEDGLYFTIQHLLSPAVHLFINMLDSKSDLVHFFFYHCPFFCLLDPHIPLTHQGFLCRCLHFEYATLSQARYQCKPHLPCNSVITAEEDEFLYHAANLFKMRGSFEVTNSMCHIYETVPFLPDHAFNLFDAGYLSSIHHFDSHRMHYLLLCFNPKPRL</sequence>
<dbReference type="AlphaFoldDB" id="A0A369J9D1"/>
<dbReference type="InParanoid" id="A0A369J9D1"/>
<keyword evidence="2" id="KW-1185">Reference proteome</keyword>
<protein>
    <submittedName>
        <fullName evidence="1">Uncharacterized protein</fullName>
    </submittedName>
</protein>
<evidence type="ECO:0000313" key="2">
    <source>
        <dbReference type="Proteomes" id="UP000076154"/>
    </source>
</evidence>
<accession>A0A369J9D1</accession>
<dbReference type="Proteomes" id="UP000076154">
    <property type="component" value="Unassembled WGS sequence"/>
</dbReference>
<dbReference type="STRING" id="39966.A0A369J9D1"/>
<name>A0A369J9D1_HYPMA</name>
<comment type="caution">
    <text evidence="1">The sequence shown here is derived from an EMBL/GenBank/DDBJ whole genome shotgun (WGS) entry which is preliminary data.</text>
</comment>
<proteinExistence type="predicted"/>
<reference evidence="1" key="1">
    <citation type="submission" date="2018-04" db="EMBL/GenBank/DDBJ databases">
        <title>Whole genome sequencing of Hypsizygus marmoreus.</title>
        <authorList>
            <person name="Choi I.-G."/>
            <person name="Min B."/>
            <person name="Kim J.-G."/>
            <person name="Kim S."/>
            <person name="Oh Y.-L."/>
            <person name="Kong W.-S."/>
            <person name="Park H."/>
            <person name="Jeong J."/>
            <person name="Song E.-S."/>
        </authorList>
    </citation>
    <scope>NUCLEOTIDE SEQUENCE [LARGE SCALE GENOMIC DNA]</scope>
    <source>
        <strain evidence="1">51987-8</strain>
    </source>
</reference>
<dbReference type="OrthoDB" id="3132293at2759"/>
<evidence type="ECO:0000313" key="1">
    <source>
        <dbReference type="EMBL" id="RDB17045.1"/>
    </source>
</evidence>
<dbReference type="EMBL" id="LUEZ02000119">
    <property type="protein sequence ID" value="RDB17045.1"/>
    <property type="molecule type" value="Genomic_DNA"/>
</dbReference>
<gene>
    <name evidence="1" type="ORF">Hypma_002038</name>
</gene>
<organism evidence="1 2">
    <name type="scientific">Hypsizygus marmoreus</name>
    <name type="common">White beech mushroom</name>
    <name type="synonym">Agaricus marmoreus</name>
    <dbReference type="NCBI Taxonomy" id="39966"/>
    <lineage>
        <taxon>Eukaryota</taxon>
        <taxon>Fungi</taxon>
        <taxon>Dikarya</taxon>
        <taxon>Basidiomycota</taxon>
        <taxon>Agaricomycotina</taxon>
        <taxon>Agaricomycetes</taxon>
        <taxon>Agaricomycetidae</taxon>
        <taxon>Agaricales</taxon>
        <taxon>Tricholomatineae</taxon>
        <taxon>Lyophyllaceae</taxon>
        <taxon>Hypsizygus</taxon>
    </lineage>
</organism>